<dbReference type="AlphaFoldDB" id="J9G137"/>
<name>J9G137_9ZZZZ</name>
<accession>J9G137</accession>
<evidence type="ECO:0000313" key="1">
    <source>
        <dbReference type="EMBL" id="EJW93304.1"/>
    </source>
</evidence>
<sequence>MQSNLAGSFYGNGMDVSANCNNQSAVLCLVLQTRSKTDGCFSKKVVSSGIA</sequence>
<reference evidence="1" key="1">
    <citation type="journal article" date="2012" name="PLoS ONE">
        <title>Gene sets for utilization of primary and secondary nutrition supplies in the distal gut of endangered iberian lynx.</title>
        <authorList>
            <person name="Alcaide M."/>
            <person name="Messina E."/>
            <person name="Richter M."/>
            <person name="Bargiela R."/>
            <person name="Peplies J."/>
            <person name="Huws S.A."/>
            <person name="Newbold C.J."/>
            <person name="Golyshin P.N."/>
            <person name="Simon M.A."/>
            <person name="Lopez G."/>
            <person name="Yakimov M.M."/>
            <person name="Ferrer M."/>
        </authorList>
    </citation>
    <scope>NUCLEOTIDE SEQUENCE</scope>
</reference>
<proteinExistence type="predicted"/>
<protein>
    <submittedName>
        <fullName evidence="1">Uncharacterized protein</fullName>
    </submittedName>
</protein>
<comment type="caution">
    <text evidence="1">The sequence shown here is derived from an EMBL/GenBank/DDBJ whole genome shotgun (WGS) entry which is preliminary data.</text>
</comment>
<organism evidence="1">
    <name type="scientific">gut metagenome</name>
    <dbReference type="NCBI Taxonomy" id="749906"/>
    <lineage>
        <taxon>unclassified sequences</taxon>
        <taxon>metagenomes</taxon>
        <taxon>organismal metagenomes</taxon>
    </lineage>
</organism>
<gene>
    <name evidence="1" type="ORF">EVA_18589</name>
</gene>
<dbReference type="EMBL" id="AMCI01007049">
    <property type="protein sequence ID" value="EJW93304.1"/>
    <property type="molecule type" value="Genomic_DNA"/>
</dbReference>